<accession>X0VWK7</accession>
<name>X0VWK7_9ZZZZ</name>
<gene>
    <name evidence="1" type="ORF">S01H1_51379</name>
</gene>
<proteinExistence type="predicted"/>
<comment type="caution">
    <text evidence="1">The sequence shown here is derived from an EMBL/GenBank/DDBJ whole genome shotgun (WGS) entry which is preliminary data.</text>
</comment>
<feature type="non-terminal residue" evidence="1">
    <location>
        <position position="56"/>
    </location>
</feature>
<dbReference type="AlphaFoldDB" id="X0VWK7"/>
<sequence>MAYSLTFGDVAENHIGNQQIGSICHDGFTKAELLYAKTQFEVKGCTCELVELHKDV</sequence>
<dbReference type="EMBL" id="BARS01033154">
    <property type="protein sequence ID" value="GAG22680.1"/>
    <property type="molecule type" value="Genomic_DNA"/>
</dbReference>
<protein>
    <submittedName>
        <fullName evidence="1">Uncharacterized protein</fullName>
    </submittedName>
</protein>
<evidence type="ECO:0000313" key="1">
    <source>
        <dbReference type="EMBL" id="GAG22680.1"/>
    </source>
</evidence>
<organism evidence="1">
    <name type="scientific">marine sediment metagenome</name>
    <dbReference type="NCBI Taxonomy" id="412755"/>
    <lineage>
        <taxon>unclassified sequences</taxon>
        <taxon>metagenomes</taxon>
        <taxon>ecological metagenomes</taxon>
    </lineage>
</organism>
<reference evidence="1" key="1">
    <citation type="journal article" date="2014" name="Front. Microbiol.">
        <title>High frequency of phylogenetically diverse reductive dehalogenase-homologous genes in deep subseafloor sedimentary metagenomes.</title>
        <authorList>
            <person name="Kawai M."/>
            <person name="Futagami T."/>
            <person name="Toyoda A."/>
            <person name="Takaki Y."/>
            <person name="Nishi S."/>
            <person name="Hori S."/>
            <person name="Arai W."/>
            <person name="Tsubouchi T."/>
            <person name="Morono Y."/>
            <person name="Uchiyama I."/>
            <person name="Ito T."/>
            <person name="Fujiyama A."/>
            <person name="Inagaki F."/>
            <person name="Takami H."/>
        </authorList>
    </citation>
    <scope>NUCLEOTIDE SEQUENCE</scope>
    <source>
        <strain evidence="1">Expedition CK06-06</strain>
    </source>
</reference>